<dbReference type="Pfam" id="PF01026">
    <property type="entry name" value="TatD_DNase"/>
    <property type="match status" value="1"/>
</dbReference>
<dbReference type="KEGG" id="flt:Sv326_0168"/>
<dbReference type="GO" id="GO:0046872">
    <property type="term" value="F:metal ion binding"/>
    <property type="evidence" value="ECO:0007669"/>
    <property type="project" value="UniProtKB-KW"/>
</dbReference>
<gene>
    <name evidence="3" type="ORF">Sv326_0168</name>
</gene>
<feature type="binding site" evidence="2">
    <location>
        <position position="198"/>
    </location>
    <ligand>
        <name>a divalent metal cation</name>
        <dbReference type="ChEBI" id="CHEBI:60240"/>
        <label>1</label>
    </ligand>
</feature>
<dbReference type="InterPro" id="IPR032466">
    <property type="entry name" value="Metal_Hydrolase"/>
</dbReference>
<evidence type="ECO:0000313" key="3">
    <source>
        <dbReference type="EMBL" id="QLJ52343.1"/>
    </source>
</evidence>
<feature type="binding site" evidence="2">
    <location>
        <position position="129"/>
    </location>
    <ligand>
        <name>a divalent metal cation</name>
        <dbReference type="ChEBI" id="CHEBI:60240"/>
        <label>2</label>
    </ligand>
</feature>
<sequence>MQLIDSHCHLDSFKNYDDVISRALKAGVRAMITSGCSGKNNETTLEIAQKHAGCVFPVIGVAPQEAMDMENFDSQLSFIKENRSKIIGVGEVGLDFHWANTPEQKARQQECFERFLEYAVSEKLPIVVHSRDAEKEVLDAVMKKGVERVLLHCFSGQLSIAESAAEHGFLISVPPVPSRTREKIIKYIPLENLLLETDAPYLGGEPADIKSSAELVASIKGAELGEVCSVTTTSCIRLFGLEGLHGSD</sequence>
<dbReference type="AlphaFoldDB" id="A0A7D6BQ00"/>
<protein>
    <submittedName>
        <fullName evidence="3">TatD DNase family protein</fullName>
    </submittedName>
</protein>
<evidence type="ECO:0000256" key="1">
    <source>
        <dbReference type="ARBA" id="ARBA00022801"/>
    </source>
</evidence>
<feature type="binding site" evidence="2">
    <location>
        <position position="152"/>
    </location>
    <ligand>
        <name>a divalent metal cation</name>
        <dbReference type="ChEBI" id="CHEBI:60240"/>
        <label>2</label>
    </ligand>
</feature>
<dbReference type="PANTHER" id="PTHR46124">
    <property type="entry name" value="D-AMINOACYL-TRNA DEACYLASE"/>
    <property type="match status" value="1"/>
</dbReference>
<feature type="binding site" evidence="2">
    <location>
        <position position="91"/>
    </location>
    <ligand>
        <name>a divalent metal cation</name>
        <dbReference type="ChEBI" id="CHEBI:60240"/>
        <label>1</label>
    </ligand>
</feature>
<feature type="binding site" evidence="2">
    <location>
        <position position="9"/>
    </location>
    <ligand>
        <name>a divalent metal cation</name>
        <dbReference type="ChEBI" id="CHEBI:60240"/>
        <label>1</label>
    </ligand>
</feature>
<keyword evidence="1" id="KW-0378">Hydrolase</keyword>
<feature type="binding site" evidence="2">
    <location>
        <position position="7"/>
    </location>
    <ligand>
        <name>a divalent metal cation</name>
        <dbReference type="ChEBI" id="CHEBI:60240"/>
        <label>1</label>
    </ligand>
</feature>
<proteinExistence type="predicted"/>
<dbReference type="InterPro" id="IPR018228">
    <property type="entry name" value="DNase_TatD-rel_CS"/>
</dbReference>
<evidence type="ECO:0000313" key="4">
    <source>
        <dbReference type="Proteomes" id="UP000510821"/>
    </source>
</evidence>
<dbReference type="CDD" id="cd01310">
    <property type="entry name" value="TatD_DNAse"/>
    <property type="match status" value="1"/>
</dbReference>
<dbReference type="Proteomes" id="UP000510821">
    <property type="component" value="Chromosome"/>
</dbReference>
<dbReference type="Gene3D" id="3.20.20.140">
    <property type="entry name" value="Metal-dependent hydrolases"/>
    <property type="match status" value="1"/>
</dbReference>
<dbReference type="SUPFAM" id="SSF51556">
    <property type="entry name" value="Metallo-dependent hydrolases"/>
    <property type="match status" value="1"/>
</dbReference>
<accession>A0A7D6BQ00</accession>
<name>A0A7D6BQ00_FERL1</name>
<dbReference type="GO" id="GO:0016788">
    <property type="term" value="F:hydrolase activity, acting on ester bonds"/>
    <property type="evidence" value="ECO:0007669"/>
    <property type="project" value="InterPro"/>
</dbReference>
<reference evidence="4" key="1">
    <citation type="submission" date="2020-07" db="EMBL/GenBank/DDBJ databases">
        <title>Metabolic diversity and evolutionary history of the archaeal phylum ###Micrarchaeota### uncovered from a freshwater lake metagenome.</title>
        <authorList>
            <person name="Kadnikov V.V."/>
            <person name="Savvichev A.S."/>
            <person name="Mardanov A.V."/>
            <person name="Beletsky A.V."/>
            <person name="Chupakov A.V."/>
            <person name="Kokryatskaya N.M."/>
            <person name="Pimenov N.V."/>
            <person name="Ravin N.V."/>
        </authorList>
    </citation>
    <scope>NUCLEOTIDE SEQUENCE [LARGE SCALE GENOMIC DNA]</scope>
</reference>
<dbReference type="InterPro" id="IPR001130">
    <property type="entry name" value="TatD-like"/>
</dbReference>
<dbReference type="EMBL" id="CP058998">
    <property type="protein sequence ID" value="QLJ52343.1"/>
    <property type="molecule type" value="Genomic_DNA"/>
</dbReference>
<dbReference type="PANTHER" id="PTHR46124:SF2">
    <property type="entry name" value="D-AMINOACYL-TRNA DEACYLASE"/>
    <property type="match status" value="1"/>
</dbReference>
<dbReference type="PIRSF" id="PIRSF005902">
    <property type="entry name" value="DNase_TatD"/>
    <property type="match status" value="1"/>
</dbReference>
<organism evidence="3 4">
    <name type="scientific">Fermentimicrarchaeum limneticum</name>
    <dbReference type="NCBI Taxonomy" id="2795018"/>
    <lineage>
        <taxon>Archaea</taxon>
        <taxon>Candidatus Micrarchaeota</taxon>
        <taxon>Candidatus Fermentimicrarchaeales</taxon>
        <taxon>Candidatus Fermentimicrarchaeaceae</taxon>
        <taxon>Candidatus Fermentimicrarchaeum</taxon>
    </lineage>
</organism>
<evidence type="ECO:0000256" key="2">
    <source>
        <dbReference type="PIRSR" id="PIRSR005902-1"/>
    </source>
</evidence>
<keyword evidence="2" id="KW-0479">Metal-binding</keyword>
<dbReference type="PROSITE" id="PS01137">
    <property type="entry name" value="TATD_1"/>
    <property type="match status" value="1"/>
</dbReference>